<evidence type="ECO:0000313" key="9">
    <source>
        <dbReference type="EMBL" id="PDX87827.1"/>
    </source>
</evidence>
<keyword evidence="4 7" id="KW-0068">Autocatalytic cleavage</keyword>
<dbReference type="InterPro" id="IPR050077">
    <property type="entry name" value="LexA_repressor"/>
</dbReference>
<dbReference type="InterPro" id="IPR036286">
    <property type="entry name" value="LexA/Signal_pep-like_sf"/>
</dbReference>
<name>A0A2A7B8T3_9FIRM</name>
<keyword evidence="3 7" id="KW-0378">Hydrolase</keyword>
<dbReference type="InterPro" id="IPR039418">
    <property type="entry name" value="LexA-like"/>
</dbReference>
<dbReference type="PROSITE" id="PS50943">
    <property type="entry name" value="HTH_CROC1"/>
    <property type="match status" value="1"/>
</dbReference>
<dbReference type="InterPro" id="IPR006197">
    <property type="entry name" value="Peptidase_S24_LexA"/>
</dbReference>
<dbReference type="GO" id="GO:0003677">
    <property type="term" value="F:DNA binding"/>
    <property type="evidence" value="ECO:0007669"/>
    <property type="project" value="InterPro"/>
</dbReference>
<dbReference type="SMART" id="SM00530">
    <property type="entry name" value="HTH_XRE"/>
    <property type="match status" value="1"/>
</dbReference>
<keyword evidence="2" id="KW-0227">DNA damage</keyword>
<reference evidence="9 10" key="1">
    <citation type="journal article" date="2017" name="Front. Microbiol.">
        <title>New Insights into the Diversity of the Genus Faecalibacterium.</title>
        <authorList>
            <person name="Benevides L."/>
            <person name="Burman S."/>
            <person name="Martin R."/>
            <person name="Robert V."/>
            <person name="Thomas M."/>
            <person name="Miquel S."/>
            <person name="Chain F."/>
            <person name="Sokol H."/>
            <person name="Bermudez-Humaran L.G."/>
            <person name="Morrison M."/>
            <person name="Langella P."/>
            <person name="Azevedo V.A."/>
            <person name="Chatel J.M."/>
            <person name="Soares S."/>
        </authorList>
    </citation>
    <scope>NUCLEOTIDE SEQUENCE [LARGE SCALE GENOMIC DNA]</scope>
    <source>
        <strain evidence="9 10">AHMP21</strain>
    </source>
</reference>
<dbReference type="PANTHER" id="PTHR33516">
    <property type="entry name" value="LEXA REPRESSOR"/>
    <property type="match status" value="1"/>
</dbReference>
<keyword evidence="6" id="KW-0742">SOS response</keyword>
<dbReference type="PRINTS" id="PR00726">
    <property type="entry name" value="LEXASERPTASE"/>
</dbReference>
<evidence type="ECO:0000259" key="8">
    <source>
        <dbReference type="PROSITE" id="PS50943"/>
    </source>
</evidence>
<evidence type="ECO:0000256" key="7">
    <source>
        <dbReference type="RuleBase" id="RU003991"/>
    </source>
</evidence>
<accession>A0A2A7B8T3</accession>
<dbReference type="SUPFAM" id="SSF47413">
    <property type="entry name" value="lambda repressor-like DNA-binding domains"/>
    <property type="match status" value="1"/>
</dbReference>
<dbReference type="SUPFAM" id="SSF51306">
    <property type="entry name" value="LexA/Signal peptidase"/>
    <property type="match status" value="1"/>
</dbReference>
<dbReference type="CDD" id="cd00093">
    <property type="entry name" value="HTH_XRE"/>
    <property type="match status" value="1"/>
</dbReference>
<feature type="domain" description="HTH cro/C1-type" evidence="8">
    <location>
        <begin position="92"/>
        <end position="147"/>
    </location>
</feature>
<keyword evidence="5" id="KW-0234">DNA repair</keyword>
<evidence type="ECO:0000256" key="2">
    <source>
        <dbReference type="ARBA" id="ARBA00022763"/>
    </source>
</evidence>
<evidence type="ECO:0000256" key="1">
    <source>
        <dbReference type="ARBA" id="ARBA00007484"/>
    </source>
</evidence>
<dbReference type="Gene3D" id="2.10.109.10">
    <property type="entry name" value="Umud Fragment, subunit A"/>
    <property type="match status" value="1"/>
</dbReference>
<dbReference type="GO" id="GO:0006355">
    <property type="term" value="P:regulation of DNA-templated transcription"/>
    <property type="evidence" value="ECO:0007669"/>
    <property type="project" value="InterPro"/>
</dbReference>
<comment type="caution">
    <text evidence="9">The sequence shown here is derived from an EMBL/GenBank/DDBJ whole genome shotgun (WGS) entry which is preliminary data.</text>
</comment>
<evidence type="ECO:0000256" key="5">
    <source>
        <dbReference type="ARBA" id="ARBA00023204"/>
    </source>
</evidence>
<dbReference type="EMBL" id="NOUV01000005">
    <property type="protein sequence ID" value="PDX87827.1"/>
    <property type="molecule type" value="Genomic_DNA"/>
</dbReference>
<dbReference type="GO" id="GO:0009432">
    <property type="term" value="P:SOS response"/>
    <property type="evidence" value="ECO:0007669"/>
    <property type="project" value="UniProtKB-KW"/>
</dbReference>
<dbReference type="Proteomes" id="UP000220904">
    <property type="component" value="Unassembled WGS sequence"/>
</dbReference>
<evidence type="ECO:0000256" key="4">
    <source>
        <dbReference type="ARBA" id="ARBA00022813"/>
    </source>
</evidence>
<dbReference type="InterPro" id="IPR015927">
    <property type="entry name" value="Peptidase_S24_S26A/B/C"/>
</dbReference>
<dbReference type="PANTHER" id="PTHR33516:SF2">
    <property type="entry name" value="LEXA REPRESSOR-RELATED"/>
    <property type="match status" value="1"/>
</dbReference>
<dbReference type="Pfam" id="PF01381">
    <property type="entry name" value="HTH_3"/>
    <property type="match status" value="1"/>
</dbReference>
<organism evidence="9 10">
    <name type="scientific">Faecalibacterium prausnitzii</name>
    <dbReference type="NCBI Taxonomy" id="853"/>
    <lineage>
        <taxon>Bacteria</taxon>
        <taxon>Bacillati</taxon>
        <taxon>Bacillota</taxon>
        <taxon>Clostridia</taxon>
        <taxon>Eubacteriales</taxon>
        <taxon>Oscillospiraceae</taxon>
        <taxon>Faecalibacterium</taxon>
    </lineage>
</organism>
<evidence type="ECO:0000313" key="10">
    <source>
        <dbReference type="Proteomes" id="UP000220904"/>
    </source>
</evidence>
<sequence>MKTVLVPSLTIALNFFISHIPLSVSYSLLPCLLGHHHSITPLVACQPHLWIKRNFFCFFALGVAKRTHCGYTVVTNRERGVDVADLTMGQKIKALREENNLTLEQVGNAVGVGKSTVRKWENGIIANMRRDKIADLAKVLHTTPAYLMGWKEEVELDNLFRIEKRKFPLLGNIACGTPIFANEEKELYVEAGTNIHADFCLKAKGDSMIGARIYDGDIVFIRKQEMVDDGEIAAVLIGDEATLKRVQYNPEENELLLFAENPKYKTMRYTGEELNHIRILGKAVAFQSDIR</sequence>
<comment type="similarity">
    <text evidence="1 7">Belongs to the peptidase S24 family.</text>
</comment>
<dbReference type="AlphaFoldDB" id="A0A2A7B8T3"/>
<evidence type="ECO:0000256" key="3">
    <source>
        <dbReference type="ARBA" id="ARBA00022801"/>
    </source>
</evidence>
<dbReference type="InterPro" id="IPR010982">
    <property type="entry name" value="Lambda_DNA-bd_dom_sf"/>
</dbReference>
<dbReference type="InterPro" id="IPR001387">
    <property type="entry name" value="Cro/C1-type_HTH"/>
</dbReference>
<dbReference type="Gene3D" id="1.10.260.40">
    <property type="entry name" value="lambda repressor-like DNA-binding domains"/>
    <property type="match status" value="1"/>
</dbReference>
<proteinExistence type="inferred from homology"/>
<gene>
    <name evidence="9" type="ORF">CHR60_02025</name>
</gene>
<dbReference type="GO" id="GO:0006281">
    <property type="term" value="P:DNA repair"/>
    <property type="evidence" value="ECO:0007669"/>
    <property type="project" value="UniProtKB-KW"/>
</dbReference>
<evidence type="ECO:0000256" key="6">
    <source>
        <dbReference type="ARBA" id="ARBA00023236"/>
    </source>
</evidence>
<dbReference type="GO" id="GO:0016787">
    <property type="term" value="F:hydrolase activity"/>
    <property type="evidence" value="ECO:0007669"/>
    <property type="project" value="UniProtKB-KW"/>
</dbReference>
<dbReference type="CDD" id="cd06529">
    <property type="entry name" value="S24_LexA-like"/>
    <property type="match status" value="1"/>
</dbReference>
<dbReference type="Pfam" id="PF00717">
    <property type="entry name" value="Peptidase_S24"/>
    <property type="match status" value="1"/>
</dbReference>
<protein>
    <recommendedName>
        <fullName evidence="8">HTH cro/C1-type domain-containing protein</fullName>
    </recommendedName>
</protein>